<gene>
    <name evidence="3" type="ORF">AVDCRST_MAG76-1494</name>
</gene>
<sequence>MASAPVVAAAVAEASLPVAKAEVLASVVTASTEAAFERDQQTLLDAVARLSVDDTQKLARWWQRLADQDGVEPQVPRGDLRVSVAGDGTTHLAGVLGVEDGSQFRSVLERIADQLWRAEREAGHQETPPVSMKGRLRADALVEMARRASAADPNRTGARPLVTVIVDLPTLEGRAGNPATVEGGGVISAEAARRLACDAQISRVLTDPAGVIVELGRTARTAPADLWRLLRLRDRGCTWPGCDRPPGWCQAHHIVWWEHGGRTDADGLTLLCNHHHHRVHDGGWSLERLDDGGLRFTGPDGRVLTRPPPLPPWALPPPPPKIDPLDRAAIRDRLRALTTAAC</sequence>
<proteinExistence type="predicted"/>
<dbReference type="CDD" id="cd00085">
    <property type="entry name" value="HNHc"/>
    <property type="match status" value="1"/>
</dbReference>
<name>A0A6J4HWF4_9ACTN</name>
<accession>A0A6J4HWF4</accession>
<feature type="region of interest" description="Disordered" evidence="1">
    <location>
        <begin position="301"/>
        <end position="322"/>
    </location>
</feature>
<organism evidence="3">
    <name type="scientific">uncultured Acidimicrobiales bacterium</name>
    <dbReference type="NCBI Taxonomy" id="310071"/>
    <lineage>
        <taxon>Bacteria</taxon>
        <taxon>Bacillati</taxon>
        <taxon>Actinomycetota</taxon>
        <taxon>Acidimicrobiia</taxon>
        <taxon>Acidimicrobiales</taxon>
        <taxon>environmental samples</taxon>
    </lineage>
</organism>
<dbReference type="Pfam" id="PF02720">
    <property type="entry name" value="DUF222"/>
    <property type="match status" value="1"/>
</dbReference>
<evidence type="ECO:0000259" key="2">
    <source>
        <dbReference type="SMART" id="SM00507"/>
    </source>
</evidence>
<feature type="compositionally biased region" description="Pro residues" evidence="1">
    <location>
        <begin position="306"/>
        <end position="322"/>
    </location>
</feature>
<dbReference type="InterPro" id="IPR003615">
    <property type="entry name" value="HNH_nuc"/>
</dbReference>
<protein>
    <recommendedName>
        <fullName evidence="2">HNH nuclease domain-containing protein</fullName>
    </recommendedName>
</protein>
<dbReference type="Gene3D" id="1.10.30.50">
    <property type="match status" value="1"/>
</dbReference>
<reference evidence="3" key="1">
    <citation type="submission" date="2020-02" db="EMBL/GenBank/DDBJ databases">
        <authorList>
            <person name="Meier V. D."/>
        </authorList>
    </citation>
    <scope>NUCLEOTIDE SEQUENCE</scope>
    <source>
        <strain evidence="3">AVDCRST_MAG76</strain>
    </source>
</reference>
<evidence type="ECO:0000313" key="3">
    <source>
        <dbReference type="EMBL" id="CAA9235654.1"/>
    </source>
</evidence>
<dbReference type="InterPro" id="IPR003870">
    <property type="entry name" value="DUF222"/>
</dbReference>
<dbReference type="SMART" id="SM00507">
    <property type="entry name" value="HNHc"/>
    <property type="match status" value="1"/>
</dbReference>
<evidence type="ECO:0000256" key="1">
    <source>
        <dbReference type="SAM" id="MobiDB-lite"/>
    </source>
</evidence>
<feature type="domain" description="HNH nuclease" evidence="2">
    <location>
        <begin position="225"/>
        <end position="277"/>
    </location>
</feature>
<dbReference type="AlphaFoldDB" id="A0A6J4HWF4"/>
<dbReference type="EMBL" id="CADCSZ010000088">
    <property type="protein sequence ID" value="CAA9235654.1"/>
    <property type="molecule type" value="Genomic_DNA"/>
</dbReference>